<feature type="domain" description="FAD-binding" evidence="5">
    <location>
        <begin position="13"/>
        <end position="76"/>
    </location>
</feature>
<evidence type="ECO:0000256" key="1">
    <source>
        <dbReference type="ARBA" id="ARBA00001974"/>
    </source>
</evidence>
<feature type="non-terminal residue" evidence="6">
    <location>
        <position position="111"/>
    </location>
</feature>
<dbReference type="PANTHER" id="PTHR43004">
    <property type="entry name" value="TRK SYSTEM POTASSIUM UPTAKE PROTEIN"/>
    <property type="match status" value="1"/>
</dbReference>
<keyword evidence="3" id="KW-0274">FAD</keyword>
<dbReference type="Pfam" id="PF01494">
    <property type="entry name" value="FAD_binding_3"/>
    <property type="match status" value="1"/>
</dbReference>
<gene>
    <name evidence="6" type="ORF">V5O48_019149</name>
</gene>
<keyword evidence="2" id="KW-0285">Flavoprotein</keyword>
<keyword evidence="7" id="KW-1185">Reference proteome</keyword>
<dbReference type="InterPro" id="IPR036188">
    <property type="entry name" value="FAD/NAD-bd_sf"/>
</dbReference>
<dbReference type="EMBL" id="JBAHYK010004225">
    <property type="protein sequence ID" value="KAL0562929.1"/>
    <property type="molecule type" value="Genomic_DNA"/>
</dbReference>
<evidence type="ECO:0000256" key="3">
    <source>
        <dbReference type="ARBA" id="ARBA00022827"/>
    </source>
</evidence>
<evidence type="ECO:0000256" key="4">
    <source>
        <dbReference type="ARBA" id="ARBA00023002"/>
    </source>
</evidence>
<keyword evidence="4" id="KW-0560">Oxidoreductase</keyword>
<evidence type="ECO:0000313" key="7">
    <source>
        <dbReference type="Proteomes" id="UP001465976"/>
    </source>
</evidence>
<name>A0ABR3EJ70_9AGAR</name>
<accession>A0ABR3EJ70</accession>
<evidence type="ECO:0000256" key="2">
    <source>
        <dbReference type="ARBA" id="ARBA00022630"/>
    </source>
</evidence>
<reference evidence="6 7" key="1">
    <citation type="submission" date="2024-02" db="EMBL/GenBank/DDBJ databases">
        <title>A draft genome for the cacao thread blight pathogen Marasmius crinis-equi.</title>
        <authorList>
            <person name="Cohen S.P."/>
            <person name="Baruah I.K."/>
            <person name="Amoako-Attah I."/>
            <person name="Bukari Y."/>
            <person name="Meinhardt L.W."/>
            <person name="Bailey B.A."/>
        </authorList>
    </citation>
    <scope>NUCLEOTIDE SEQUENCE [LARGE SCALE GENOMIC DNA]</scope>
    <source>
        <strain evidence="6 7">GH-76</strain>
    </source>
</reference>
<comment type="caution">
    <text evidence="6">The sequence shown here is derived from an EMBL/GenBank/DDBJ whole genome shotgun (WGS) entry which is preliminary data.</text>
</comment>
<protein>
    <recommendedName>
        <fullName evidence="5">FAD-binding domain-containing protein</fullName>
    </recommendedName>
</protein>
<evidence type="ECO:0000313" key="6">
    <source>
        <dbReference type="EMBL" id="KAL0562929.1"/>
    </source>
</evidence>
<dbReference type="InterPro" id="IPR050641">
    <property type="entry name" value="RIFMO-like"/>
</dbReference>
<dbReference type="Proteomes" id="UP001465976">
    <property type="component" value="Unassembled WGS sequence"/>
</dbReference>
<sequence length="111" mass="11675">MVVPTSELATKPEILVVGAGPSGLVAALTLLRNGIPVRVIEKSPKIRMGQRGAGITPRSLEAFKALGVVDRIMKESIHIPMLKVYGLGGGLEGGKIFEMSPVTLPTSNVPF</sequence>
<dbReference type="PANTHER" id="PTHR43004:SF19">
    <property type="entry name" value="BINDING MONOOXYGENASE, PUTATIVE (JCVI)-RELATED"/>
    <property type="match status" value="1"/>
</dbReference>
<dbReference type="SUPFAM" id="SSF51905">
    <property type="entry name" value="FAD/NAD(P)-binding domain"/>
    <property type="match status" value="1"/>
</dbReference>
<comment type="cofactor">
    <cofactor evidence="1">
        <name>FAD</name>
        <dbReference type="ChEBI" id="CHEBI:57692"/>
    </cofactor>
</comment>
<proteinExistence type="predicted"/>
<organism evidence="6 7">
    <name type="scientific">Marasmius crinis-equi</name>
    <dbReference type="NCBI Taxonomy" id="585013"/>
    <lineage>
        <taxon>Eukaryota</taxon>
        <taxon>Fungi</taxon>
        <taxon>Dikarya</taxon>
        <taxon>Basidiomycota</taxon>
        <taxon>Agaricomycotina</taxon>
        <taxon>Agaricomycetes</taxon>
        <taxon>Agaricomycetidae</taxon>
        <taxon>Agaricales</taxon>
        <taxon>Marasmiineae</taxon>
        <taxon>Marasmiaceae</taxon>
        <taxon>Marasmius</taxon>
    </lineage>
</organism>
<evidence type="ECO:0000259" key="5">
    <source>
        <dbReference type="Pfam" id="PF01494"/>
    </source>
</evidence>
<dbReference type="Gene3D" id="3.50.50.60">
    <property type="entry name" value="FAD/NAD(P)-binding domain"/>
    <property type="match status" value="1"/>
</dbReference>
<dbReference type="InterPro" id="IPR002938">
    <property type="entry name" value="FAD-bd"/>
</dbReference>